<protein>
    <submittedName>
        <fullName evidence="1">Uncharacterized protein</fullName>
    </submittedName>
</protein>
<accession>A0A2P5BU49</accession>
<reference evidence="2" key="1">
    <citation type="submission" date="2016-06" db="EMBL/GenBank/DDBJ databases">
        <title>Parallel loss of symbiosis genes in relatives of nitrogen-fixing non-legume Parasponia.</title>
        <authorList>
            <person name="Van Velzen R."/>
            <person name="Holmer R."/>
            <person name="Bu F."/>
            <person name="Rutten L."/>
            <person name="Van Zeijl A."/>
            <person name="Liu W."/>
            <person name="Santuari L."/>
            <person name="Cao Q."/>
            <person name="Sharma T."/>
            <person name="Shen D."/>
            <person name="Roswanjaya Y."/>
            <person name="Wardhani T."/>
            <person name="Kalhor M.S."/>
            <person name="Jansen J."/>
            <person name="Van den Hoogen J."/>
            <person name="Gungor B."/>
            <person name="Hartog M."/>
            <person name="Hontelez J."/>
            <person name="Verver J."/>
            <person name="Yang W.-C."/>
            <person name="Schijlen E."/>
            <person name="Repin R."/>
            <person name="Schilthuizen M."/>
            <person name="Schranz E."/>
            <person name="Heidstra R."/>
            <person name="Miyata K."/>
            <person name="Fedorova E."/>
            <person name="Kohlen W."/>
            <person name="Bisseling T."/>
            <person name="Smit S."/>
            <person name="Geurts R."/>
        </authorList>
    </citation>
    <scope>NUCLEOTIDE SEQUENCE [LARGE SCALE GENOMIC DNA]</scope>
    <source>
        <strain evidence="2">cv. WU1-14</strain>
    </source>
</reference>
<dbReference type="AlphaFoldDB" id="A0A2P5BU49"/>
<organism evidence="1 2">
    <name type="scientific">Parasponia andersonii</name>
    <name type="common">Sponia andersonii</name>
    <dbReference type="NCBI Taxonomy" id="3476"/>
    <lineage>
        <taxon>Eukaryota</taxon>
        <taxon>Viridiplantae</taxon>
        <taxon>Streptophyta</taxon>
        <taxon>Embryophyta</taxon>
        <taxon>Tracheophyta</taxon>
        <taxon>Spermatophyta</taxon>
        <taxon>Magnoliopsida</taxon>
        <taxon>eudicotyledons</taxon>
        <taxon>Gunneridae</taxon>
        <taxon>Pentapetalae</taxon>
        <taxon>rosids</taxon>
        <taxon>fabids</taxon>
        <taxon>Rosales</taxon>
        <taxon>Cannabaceae</taxon>
        <taxon>Parasponia</taxon>
    </lineage>
</organism>
<dbReference type="OrthoDB" id="10263291at2759"/>
<gene>
    <name evidence="1" type="ORF">PanWU01x14_210220</name>
</gene>
<sequence length="69" mass="7200">MANKAISKPIAKEYFLLGSLAGNLATSVATRLVKLGILAASRIFTAHRNPESRAAFTSLGIHLSGDSSS</sequence>
<dbReference type="EMBL" id="JXTB01000222">
    <property type="protein sequence ID" value="PON52311.1"/>
    <property type="molecule type" value="Genomic_DNA"/>
</dbReference>
<dbReference type="Proteomes" id="UP000237105">
    <property type="component" value="Unassembled WGS sequence"/>
</dbReference>
<evidence type="ECO:0000313" key="2">
    <source>
        <dbReference type="Proteomes" id="UP000237105"/>
    </source>
</evidence>
<comment type="caution">
    <text evidence="1">The sequence shown here is derived from an EMBL/GenBank/DDBJ whole genome shotgun (WGS) entry which is preliminary data.</text>
</comment>
<evidence type="ECO:0000313" key="1">
    <source>
        <dbReference type="EMBL" id="PON52311.1"/>
    </source>
</evidence>
<name>A0A2P5BU49_PARAD</name>
<dbReference type="STRING" id="3476.A0A2P5BU49"/>
<keyword evidence="2" id="KW-1185">Reference proteome</keyword>
<proteinExistence type="predicted"/>